<protein>
    <submittedName>
        <fullName evidence="1">Uncharacterized protein</fullName>
    </submittedName>
</protein>
<sequence length="143" mass="15939">MSSILARINECTFVFVAVDNGKARRVITDHLVKKGIPFIDVGMGVEVANGLDGDPQLRGTCRVTLATHTLNSHLPSRLNLEDDDEEAIYRSNIQVADLNALNAALAVMRWKQFMGFYLDQLNAHNLNLVIPFQSLTRDDCPEE</sequence>
<reference evidence="1 2" key="1">
    <citation type="journal article" date="2016" name="Sci. Rep.">
        <title>Genomic and phenotypic characterization of the species Acinetobacter venetianus.</title>
        <authorList>
            <person name="Fondi M."/>
            <person name="Maida I."/>
            <person name="Perrin E."/>
            <person name="Orlandini V."/>
            <person name="La Torre L."/>
            <person name="Bosi E."/>
            <person name="Negroni A."/>
            <person name="Zanaroli G."/>
            <person name="Fava F."/>
            <person name="Decorosi F."/>
            <person name="Giovannetti L."/>
            <person name="Viti C."/>
            <person name="Vaneechoutte M."/>
            <person name="Dijkshoorn L."/>
            <person name="Fani R."/>
        </authorList>
    </citation>
    <scope>NUCLEOTIDE SEQUENCE [LARGE SCALE GENOMIC DNA]</scope>
    <source>
        <strain evidence="1 2">LUH5627</strain>
    </source>
</reference>
<evidence type="ECO:0000313" key="1">
    <source>
        <dbReference type="EMBL" id="KXZ63599.1"/>
    </source>
</evidence>
<proteinExistence type="predicted"/>
<dbReference type="PATRIC" id="fig|52133.18.peg.3354"/>
<name>A0A150HJQ8_9GAMM</name>
<dbReference type="AlphaFoldDB" id="A0A150HJQ8"/>
<evidence type="ECO:0000313" key="2">
    <source>
        <dbReference type="Proteomes" id="UP000075680"/>
    </source>
</evidence>
<dbReference type="EMBL" id="JRUE01000243">
    <property type="protein sequence ID" value="KXZ63599.1"/>
    <property type="molecule type" value="Genomic_DNA"/>
</dbReference>
<organism evidence="1 2">
    <name type="scientific">Acinetobacter venetianus</name>
    <dbReference type="NCBI Taxonomy" id="52133"/>
    <lineage>
        <taxon>Bacteria</taxon>
        <taxon>Pseudomonadati</taxon>
        <taxon>Pseudomonadota</taxon>
        <taxon>Gammaproteobacteria</taxon>
        <taxon>Moraxellales</taxon>
        <taxon>Moraxellaceae</taxon>
        <taxon>Acinetobacter</taxon>
    </lineage>
</organism>
<dbReference type="SUPFAM" id="SSF69572">
    <property type="entry name" value="Activating enzymes of the ubiquitin-like proteins"/>
    <property type="match status" value="1"/>
</dbReference>
<accession>A0A150HJQ8</accession>
<dbReference type="RefSeq" id="WP_155722742.1">
    <property type="nucleotide sequence ID" value="NZ_JRUE01000243.1"/>
</dbReference>
<dbReference type="Gene3D" id="3.40.50.720">
    <property type="entry name" value="NAD(P)-binding Rossmann-like Domain"/>
    <property type="match status" value="1"/>
</dbReference>
<gene>
    <name evidence="1" type="ORF">AVENLUH5627_03269</name>
</gene>
<comment type="caution">
    <text evidence="1">The sequence shown here is derived from an EMBL/GenBank/DDBJ whole genome shotgun (WGS) entry which is preliminary data.</text>
</comment>
<dbReference type="GO" id="GO:0008641">
    <property type="term" value="F:ubiquitin-like modifier activating enzyme activity"/>
    <property type="evidence" value="ECO:0007669"/>
    <property type="project" value="InterPro"/>
</dbReference>
<dbReference type="InterPro" id="IPR035985">
    <property type="entry name" value="Ubiquitin-activating_enz"/>
</dbReference>
<dbReference type="Proteomes" id="UP000075680">
    <property type="component" value="Unassembled WGS sequence"/>
</dbReference>